<evidence type="ECO:0000313" key="4">
    <source>
        <dbReference type="Proteomes" id="UP001064489"/>
    </source>
</evidence>
<keyword evidence="4" id="KW-1185">Reference proteome</keyword>
<reference evidence="3" key="2">
    <citation type="submission" date="2023-02" db="EMBL/GenBank/DDBJ databases">
        <authorList>
            <person name="Swenson N.G."/>
            <person name="Wegrzyn J.L."/>
            <person name="Mcevoy S.L."/>
        </authorList>
    </citation>
    <scope>NUCLEOTIDE SEQUENCE</scope>
    <source>
        <strain evidence="3">91603</strain>
        <tissue evidence="3">Leaf</tissue>
    </source>
</reference>
<comment type="caution">
    <text evidence="3">The sequence shown here is derived from an EMBL/GenBank/DDBJ whole genome shotgun (WGS) entry which is preliminary data.</text>
</comment>
<evidence type="ECO:0000313" key="3">
    <source>
        <dbReference type="EMBL" id="KAI9159827.1"/>
    </source>
</evidence>
<proteinExistence type="predicted"/>
<dbReference type="AlphaFoldDB" id="A0AAD5ICL5"/>
<dbReference type="EMBL" id="JAJSOW010000106">
    <property type="protein sequence ID" value="KAI9159827.1"/>
    <property type="molecule type" value="Genomic_DNA"/>
</dbReference>
<feature type="region of interest" description="Disordered" evidence="1">
    <location>
        <begin position="121"/>
        <end position="140"/>
    </location>
</feature>
<dbReference type="Pfam" id="PF25597">
    <property type="entry name" value="SH3_retrovirus"/>
    <property type="match status" value="1"/>
</dbReference>
<sequence length="140" mass="15999">MLPTRVVQGKTLIEVWLGVKRFAKHLKTFGSICYTHISDVKRSKLDDKAEMRIFLGYAARSKGYRVYNIKSNKNVIIRDIKVDEDAYLDRGNNQVQRSVKSAQLTAIPTVTDNQNQVANDIEDQEAESDSPVLKTKRSWL</sequence>
<feature type="domain" description="Retroviral polymerase SH3-like" evidence="2">
    <location>
        <begin position="31"/>
        <end position="88"/>
    </location>
</feature>
<dbReference type="InterPro" id="IPR057670">
    <property type="entry name" value="SH3_retrovirus"/>
</dbReference>
<name>A0AAD5ICL5_ACENE</name>
<accession>A0AAD5ICL5</accession>
<protein>
    <recommendedName>
        <fullName evidence="2">Retroviral polymerase SH3-like domain-containing protein</fullName>
    </recommendedName>
</protein>
<reference evidence="3" key="1">
    <citation type="journal article" date="2022" name="Plant J.">
        <title>Strategies of tolerance reflected in two North American maple genomes.</title>
        <authorList>
            <person name="McEvoy S.L."/>
            <person name="Sezen U.U."/>
            <person name="Trouern-Trend A."/>
            <person name="McMahon S.M."/>
            <person name="Schaberg P.G."/>
            <person name="Yang J."/>
            <person name="Wegrzyn J.L."/>
            <person name="Swenson N.G."/>
        </authorList>
    </citation>
    <scope>NUCLEOTIDE SEQUENCE</scope>
    <source>
        <strain evidence="3">91603</strain>
    </source>
</reference>
<organism evidence="3 4">
    <name type="scientific">Acer negundo</name>
    <name type="common">Box elder</name>
    <dbReference type="NCBI Taxonomy" id="4023"/>
    <lineage>
        <taxon>Eukaryota</taxon>
        <taxon>Viridiplantae</taxon>
        <taxon>Streptophyta</taxon>
        <taxon>Embryophyta</taxon>
        <taxon>Tracheophyta</taxon>
        <taxon>Spermatophyta</taxon>
        <taxon>Magnoliopsida</taxon>
        <taxon>eudicotyledons</taxon>
        <taxon>Gunneridae</taxon>
        <taxon>Pentapetalae</taxon>
        <taxon>rosids</taxon>
        <taxon>malvids</taxon>
        <taxon>Sapindales</taxon>
        <taxon>Sapindaceae</taxon>
        <taxon>Hippocastanoideae</taxon>
        <taxon>Acereae</taxon>
        <taxon>Acer</taxon>
    </lineage>
</organism>
<evidence type="ECO:0000259" key="2">
    <source>
        <dbReference type="Pfam" id="PF25597"/>
    </source>
</evidence>
<gene>
    <name evidence="3" type="ORF">LWI28_002293</name>
</gene>
<evidence type="ECO:0000256" key="1">
    <source>
        <dbReference type="SAM" id="MobiDB-lite"/>
    </source>
</evidence>
<dbReference type="Proteomes" id="UP001064489">
    <property type="component" value="Chromosome 2"/>
</dbReference>